<dbReference type="EMBL" id="JAEVHI010000005">
    <property type="protein sequence ID" value="KAG5290912.1"/>
    <property type="molecule type" value="Genomic_DNA"/>
</dbReference>
<protein>
    <submittedName>
        <fullName evidence="1">Uncharacterized protein</fullName>
    </submittedName>
</protein>
<dbReference type="VEuPathDB" id="FungiDB:I7I52_08077"/>
<gene>
    <name evidence="1" type="ORF">I7I52_08077</name>
</gene>
<evidence type="ECO:0000313" key="2">
    <source>
        <dbReference type="Proteomes" id="UP000670092"/>
    </source>
</evidence>
<reference evidence="1 2" key="1">
    <citation type="submission" date="2021-01" db="EMBL/GenBank/DDBJ databases">
        <title>Chromosome-level genome assembly of a human fungal pathogen reveals clustering of transcriptionally co-regulated genes.</title>
        <authorList>
            <person name="Voorhies M."/>
            <person name="Cohen S."/>
            <person name="Shea T.P."/>
            <person name="Petrus S."/>
            <person name="Munoz J.F."/>
            <person name="Poplawski S."/>
            <person name="Goldman W.E."/>
            <person name="Michael T."/>
            <person name="Cuomo C.A."/>
            <person name="Sil A."/>
            <person name="Beyhan S."/>
        </authorList>
    </citation>
    <scope>NUCLEOTIDE SEQUENCE [LARGE SCALE GENOMIC DNA]</scope>
    <source>
        <strain evidence="1 2">G184AR</strain>
    </source>
</reference>
<name>A0A8H8CV32_AJECA</name>
<dbReference type="Proteomes" id="UP000670092">
    <property type="component" value="Unassembled WGS sequence"/>
</dbReference>
<proteinExistence type="predicted"/>
<accession>A0A8H8CV32</accession>
<evidence type="ECO:0000313" key="1">
    <source>
        <dbReference type="EMBL" id="KAG5290912.1"/>
    </source>
</evidence>
<organism evidence="1 2">
    <name type="scientific">Ajellomyces capsulatus</name>
    <name type="common">Darling's disease fungus</name>
    <name type="synonym">Histoplasma capsulatum</name>
    <dbReference type="NCBI Taxonomy" id="5037"/>
    <lineage>
        <taxon>Eukaryota</taxon>
        <taxon>Fungi</taxon>
        <taxon>Dikarya</taxon>
        <taxon>Ascomycota</taxon>
        <taxon>Pezizomycotina</taxon>
        <taxon>Eurotiomycetes</taxon>
        <taxon>Eurotiomycetidae</taxon>
        <taxon>Onygenales</taxon>
        <taxon>Ajellomycetaceae</taxon>
        <taxon>Histoplasma</taxon>
    </lineage>
</organism>
<dbReference type="AlphaFoldDB" id="A0A8H8CV32"/>
<comment type="caution">
    <text evidence="1">The sequence shown here is derived from an EMBL/GenBank/DDBJ whole genome shotgun (WGS) entry which is preliminary data.</text>
</comment>
<sequence>MMPARKGIKYFNDFCHLTKIDVVPVKEQLRILVQDREATGLAKFTGMTGKNSKAWHAAVRQKRAVK</sequence>